<dbReference type="EMBL" id="UINC01201984">
    <property type="protein sequence ID" value="SVE21572.1"/>
    <property type="molecule type" value="Genomic_DNA"/>
</dbReference>
<dbReference type="PANTHER" id="PTHR44086">
    <property type="entry name" value="THIOSULFATE SULFURTRANSFERASE RDL2, MITOCHONDRIAL-RELATED"/>
    <property type="match status" value="1"/>
</dbReference>
<dbReference type="InterPro" id="IPR001763">
    <property type="entry name" value="Rhodanese-like_dom"/>
</dbReference>
<name>A0A383BNU3_9ZZZZ</name>
<evidence type="ECO:0000259" key="1">
    <source>
        <dbReference type="PROSITE" id="PS50206"/>
    </source>
</evidence>
<sequence>YNSGYIENSLNIDYLSNDFSENVEKLDKNTPIVLYCRSGRRSSLSANKLSKLGFKEIYNLEGGILDWIEIGNSVVFNDTIH</sequence>
<reference evidence="2" key="1">
    <citation type="submission" date="2018-05" db="EMBL/GenBank/DDBJ databases">
        <authorList>
            <person name="Lanie J.A."/>
            <person name="Ng W.-L."/>
            <person name="Kazmierczak K.M."/>
            <person name="Andrzejewski T.M."/>
            <person name="Davidsen T.M."/>
            <person name="Wayne K.J."/>
            <person name="Tettelin H."/>
            <person name="Glass J.I."/>
            <person name="Rusch D."/>
            <person name="Podicherti R."/>
            <person name="Tsui H.-C.T."/>
            <person name="Winkler M.E."/>
        </authorList>
    </citation>
    <scope>NUCLEOTIDE SEQUENCE</scope>
</reference>
<dbReference type="CDD" id="cd00158">
    <property type="entry name" value="RHOD"/>
    <property type="match status" value="1"/>
</dbReference>
<dbReference type="SMART" id="SM00450">
    <property type="entry name" value="RHOD"/>
    <property type="match status" value="1"/>
</dbReference>
<dbReference type="InterPro" id="IPR036873">
    <property type="entry name" value="Rhodanese-like_dom_sf"/>
</dbReference>
<dbReference type="SUPFAM" id="SSF52821">
    <property type="entry name" value="Rhodanese/Cell cycle control phosphatase"/>
    <property type="match status" value="1"/>
</dbReference>
<dbReference type="AlphaFoldDB" id="A0A383BNU3"/>
<protein>
    <recommendedName>
        <fullName evidence="1">Rhodanese domain-containing protein</fullName>
    </recommendedName>
</protein>
<feature type="non-terminal residue" evidence="2">
    <location>
        <position position="1"/>
    </location>
</feature>
<accession>A0A383BNU3</accession>
<dbReference type="PANTHER" id="PTHR44086:SF10">
    <property type="entry name" value="THIOSULFATE SULFURTRANSFERASE_RHODANESE-LIKE DOMAIN-CONTAINING PROTEIN 3"/>
    <property type="match status" value="1"/>
</dbReference>
<proteinExistence type="predicted"/>
<evidence type="ECO:0000313" key="2">
    <source>
        <dbReference type="EMBL" id="SVE21572.1"/>
    </source>
</evidence>
<dbReference type="Pfam" id="PF00581">
    <property type="entry name" value="Rhodanese"/>
    <property type="match status" value="1"/>
</dbReference>
<organism evidence="2">
    <name type="scientific">marine metagenome</name>
    <dbReference type="NCBI Taxonomy" id="408172"/>
    <lineage>
        <taxon>unclassified sequences</taxon>
        <taxon>metagenomes</taxon>
        <taxon>ecological metagenomes</taxon>
    </lineage>
</organism>
<dbReference type="Gene3D" id="3.40.250.10">
    <property type="entry name" value="Rhodanese-like domain"/>
    <property type="match status" value="1"/>
</dbReference>
<feature type="domain" description="Rhodanese" evidence="1">
    <location>
        <begin position="1"/>
        <end position="76"/>
    </location>
</feature>
<dbReference type="GO" id="GO:0004792">
    <property type="term" value="F:thiosulfate-cyanide sulfurtransferase activity"/>
    <property type="evidence" value="ECO:0007669"/>
    <property type="project" value="TreeGrafter"/>
</dbReference>
<gene>
    <name evidence="2" type="ORF">METZ01_LOCUS474426</name>
</gene>
<dbReference type="PROSITE" id="PS50206">
    <property type="entry name" value="RHODANESE_3"/>
    <property type="match status" value="1"/>
</dbReference>